<dbReference type="Proteomes" id="UP000199691">
    <property type="component" value="Unassembled WGS sequence"/>
</dbReference>
<dbReference type="AlphaFoldDB" id="A0A1H0WNH3"/>
<feature type="domain" description="DUF4097" evidence="1">
    <location>
        <begin position="129"/>
        <end position="269"/>
    </location>
</feature>
<dbReference type="PROSITE" id="PS51257">
    <property type="entry name" value="PROKAR_LIPOPROTEIN"/>
    <property type="match status" value="1"/>
</dbReference>
<dbReference type="EMBL" id="FNIX01000020">
    <property type="protein sequence ID" value="SDP92015.1"/>
    <property type="molecule type" value="Genomic_DNA"/>
</dbReference>
<organism evidence="2 3">
    <name type="scientific">Lentzea jiangxiensis</name>
    <dbReference type="NCBI Taxonomy" id="641025"/>
    <lineage>
        <taxon>Bacteria</taxon>
        <taxon>Bacillati</taxon>
        <taxon>Actinomycetota</taxon>
        <taxon>Actinomycetes</taxon>
        <taxon>Pseudonocardiales</taxon>
        <taxon>Pseudonocardiaceae</taxon>
        <taxon>Lentzea</taxon>
    </lineage>
</organism>
<reference evidence="3" key="1">
    <citation type="submission" date="2016-10" db="EMBL/GenBank/DDBJ databases">
        <authorList>
            <person name="Varghese N."/>
            <person name="Submissions S."/>
        </authorList>
    </citation>
    <scope>NUCLEOTIDE SEQUENCE [LARGE SCALE GENOMIC DNA]</scope>
    <source>
        <strain evidence="3">CGMCC 4.6609</strain>
    </source>
</reference>
<proteinExistence type="predicted"/>
<evidence type="ECO:0000313" key="3">
    <source>
        <dbReference type="Proteomes" id="UP000199691"/>
    </source>
</evidence>
<dbReference type="Pfam" id="PF13349">
    <property type="entry name" value="DUF4097"/>
    <property type="match status" value="1"/>
</dbReference>
<protein>
    <submittedName>
        <fullName evidence="2">Putative adhesin</fullName>
    </submittedName>
</protein>
<sequence length="290" mass="30019">MSPRPATSSFVRMMRTALVALLAGAVLTGLSGCGIRIVEYEFSDDHAVAEKFTSVRARNGSGDVTIRYQQGLTETKIHRRVEHNKNNKPTGATHRVEGDALVLDACGDSCEVNYEVLVPSADIAVVGDVGSGDAVVEGLKSVEYQTGSGDIATLDIAGDVKVSTGSGDFRATRVGGTATADLGSGRIELNTVKGKVLAVTRSGDIDGSFLGGDVIADASSGRVELTLAEPRSVRVMSGSGDVNVRVPGGPYRVTGTSGSGEREVHVATDPNAPLELNLTTGSGEVRVFAI</sequence>
<dbReference type="STRING" id="641025.SAMN05421507_120125"/>
<accession>A0A1H0WNH3</accession>
<evidence type="ECO:0000259" key="1">
    <source>
        <dbReference type="Pfam" id="PF13349"/>
    </source>
</evidence>
<name>A0A1H0WNH3_9PSEU</name>
<dbReference type="InterPro" id="IPR025164">
    <property type="entry name" value="Toastrack_DUF4097"/>
</dbReference>
<evidence type="ECO:0000313" key="2">
    <source>
        <dbReference type="EMBL" id="SDP92015.1"/>
    </source>
</evidence>
<gene>
    <name evidence="2" type="ORF">SAMN05421507_120125</name>
</gene>
<keyword evidence="3" id="KW-1185">Reference proteome</keyword>